<dbReference type="SMART" id="SM00516">
    <property type="entry name" value="SEC14"/>
    <property type="match status" value="1"/>
</dbReference>
<feature type="domain" description="CRAL-TRIO" evidence="2">
    <location>
        <begin position="139"/>
        <end position="300"/>
    </location>
</feature>
<dbReference type="InterPro" id="IPR001251">
    <property type="entry name" value="CRAL-TRIO_dom"/>
</dbReference>
<sequence>MVDTQQKKKYYYSGSMATIEERFQYLTVVPEESKLPIEAYRFNPIGQKWLDWEKEHLEAFKVYIENNNLQLPEQTKEEEILRNLQAAQFNHKKAYHNLMKSIEWRSTAFPLKLTTVIEKIIVIFSYTNPNFQASGFLYVYGRDKNFRPIINIRPRIIATMTVIIYRVYQYQPKPDPVDGIIACSFMMEYVREIFFLPGQVENWVVVIDLENMGLMNVPFKSLKQFLETFQNQYRCTSARIFLLNVSGTFQFLWSTVQAFLESHTKKKIHITKQNTCDELLRIVAPNQLQIKFGGNAPNFEGPSWPPRMPQGDYGTDPTKLIPIEDYQEFVNKNPLLVRMPEQFRPNEEKKQVSFDLGGQVEDSYISDLKINHDDISFHSRRSFGRQSMNEHEENFVITEVEFSKPHIRNKLSMEICVCRNNGEGLNLIYDLNNFNTDSNKRSINYELGSEKKQLKFDNIQEINQEDEESPNKQDNEQHFQDQILAQLDSQNSILSQEQIQIQFQSNPQEDDKAKKLNLDSSDKNIQYNNMSGQLDMSNPNSKSPNKNQQSPSKQSNSSVINVENARVVSSFVQNQDDVQTENKDKLSKDIKKNDKKQGKSNSCCNIF</sequence>
<evidence type="ECO:0000259" key="2">
    <source>
        <dbReference type="PROSITE" id="PS50191"/>
    </source>
</evidence>
<dbReference type="OrthoDB" id="75724at2759"/>
<feature type="compositionally biased region" description="Polar residues" evidence="1">
    <location>
        <begin position="523"/>
        <end position="536"/>
    </location>
</feature>
<feature type="compositionally biased region" description="Low complexity" evidence="1">
    <location>
        <begin position="537"/>
        <end position="558"/>
    </location>
</feature>
<feature type="region of interest" description="Disordered" evidence="1">
    <location>
        <begin position="519"/>
        <end position="607"/>
    </location>
</feature>
<evidence type="ECO:0000313" key="3">
    <source>
        <dbReference type="EMBL" id="CDW81500.1"/>
    </source>
</evidence>
<dbReference type="InterPro" id="IPR036865">
    <property type="entry name" value="CRAL-TRIO_dom_sf"/>
</dbReference>
<protein>
    <recommendedName>
        <fullName evidence="2">CRAL-TRIO domain-containing protein</fullName>
    </recommendedName>
</protein>
<gene>
    <name evidence="3" type="primary">Contig11829.g601</name>
    <name evidence="3" type="ORF">STYLEM_10518</name>
</gene>
<dbReference type="AlphaFoldDB" id="A0A078AGW0"/>
<dbReference type="CDD" id="cd00170">
    <property type="entry name" value="SEC14"/>
    <property type="match status" value="1"/>
</dbReference>
<evidence type="ECO:0000313" key="4">
    <source>
        <dbReference type="Proteomes" id="UP000039865"/>
    </source>
</evidence>
<dbReference type="PANTHER" id="PTHR46818:SF1">
    <property type="entry name" value="CHROMOSOME UNDETERMINED SCAFFOLD_125, WHOLE GENOME SHOTGUN SEQUENCE"/>
    <property type="match status" value="1"/>
</dbReference>
<dbReference type="Pfam" id="PF00650">
    <property type="entry name" value="CRAL_TRIO"/>
    <property type="match status" value="1"/>
</dbReference>
<dbReference type="PANTHER" id="PTHR46818">
    <property type="entry name" value="DOMAIN-CONTAINING PROTEIN, PUTATIVE-RELATED"/>
    <property type="match status" value="1"/>
</dbReference>
<dbReference type="OMA" id="MWIINDS"/>
<accession>A0A078AGW0</accession>
<dbReference type="Gene3D" id="3.40.525.10">
    <property type="entry name" value="CRAL-TRIO lipid binding domain"/>
    <property type="match status" value="1"/>
</dbReference>
<dbReference type="InParanoid" id="A0A078AGW0"/>
<feature type="compositionally biased region" description="Basic and acidic residues" evidence="1">
    <location>
        <begin position="580"/>
        <end position="597"/>
    </location>
</feature>
<proteinExistence type="predicted"/>
<organism evidence="3 4">
    <name type="scientific">Stylonychia lemnae</name>
    <name type="common">Ciliate</name>
    <dbReference type="NCBI Taxonomy" id="5949"/>
    <lineage>
        <taxon>Eukaryota</taxon>
        <taxon>Sar</taxon>
        <taxon>Alveolata</taxon>
        <taxon>Ciliophora</taxon>
        <taxon>Intramacronucleata</taxon>
        <taxon>Spirotrichea</taxon>
        <taxon>Stichotrichia</taxon>
        <taxon>Sporadotrichida</taxon>
        <taxon>Oxytrichidae</taxon>
        <taxon>Stylonychinae</taxon>
        <taxon>Stylonychia</taxon>
    </lineage>
</organism>
<dbReference type="SUPFAM" id="SSF52087">
    <property type="entry name" value="CRAL/TRIO domain"/>
    <property type="match status" value="1"/>
</dbReference>
<reference evidence="3 4" key="1">
    <citation type="submission" date="2014-06" db="EMBL/GenBank/DDBJ databases">
        <authorList>
            <person name="Swart Estienne"/>
        </authorList>
    </citation>
    <scope>NUCLEOTIDE SEQUENCE [LARGE SCALE GENOMIC DNA]</scope>
    <source>
        <strain evidence="3 4">130c</strain>
    </source>
</reference>
<keyword evidence="4" id="KW-1185">Reference proteome</keyword>
<dbReference type="PROSITE" id="PS50191">
    <property type="entry name" value="CRAL_TRIO"/>
    <property type="match status" value="1"/>
</dbReference>
<dbReference type="SUPFAM" id="SSF46938">
    <property type="entry name" value="CRAL/TRIO N-terminal domain"/>
    <property type="match status" value="1"/>
</dbReference>
<dbReference type="InterPro" id="IPR036273">
    <property type="entry name" value="CRAL/TRIO_N_dom_sf"/>
</dbReference>
<evidence type="ECO:0000256" key="1">
    <source>
        <dbReference type="SAM" id="MobiDB-lite"/>
    </source>
</evidence>
<dbReference type="EMBL" id="CCKQ01010007">
    <property type="protein sequence ID" value="CDW81500.1"/>
    <property type="molecule type" value="Genomic_DNA"/>
</dbReference>
<name>A0A078AGW0_STYLE</name>
<dbReference type="Proteomes" id="UP000039865">
    <property type="component" value="Unassembled WGS sequence"/>
</dbReference>